<sequence length="312" mass="32579">MRCAALCLALLAAPAVAQDYSGLCMTPANYQGGAMYDHEISPAVTCDAIMAHWTSSGNTLAGYDFSVGLHCPLESYDVKNVVNIVASYCCGTGDAASRRSACWADYSHVCATPANYQGSAMYACPTCSSVTCDVMMAQYTSSGQTLAGKDFSSAFSCSGETHMVRVTVDDIAKYCCGTGDAASQRSACWVDHSYLCADPSTWAPSTVSDQQAGTTCIQLMNYLTQEPGEGLEGDDFSSASTARESCTKSPAPGKDPRWAMVHHVGVDLKCCSSGDSVCSDIYSDVVDSATLGGRVASAVGVVSVFAVLLGLH</sequence>
<feature type="compositionally biased region" description="Polar residues" evidence="1">
    <location>
        <begin position="237"/>
        <end position="248"/>
    </location>
</feature>
<feature type="region of interest" description="Disordered" evidence="1">
    <location>
        <begin position="227"/>
        <end position="253"/>
    </location>
</feature>
<accession>A0A7S3ZMT1</accession>
<feature type="chain" id="PRO_5030873508" evidence="2">
    <location>
        <begin position="18"/>
        <end position="312"/>
    </location>
</feature>
<reference evidence="3" key="1">
    <citation type="submission" date="2021-01" db="EMBL/GenBank/DDBJ databases">
        <authorList>
            <person name="Corre E."/>
            <person name="Pelletier E."/>
            <person name="Niang G."/>
            <person name="Scheremetjew M."/>
            <person name="Finn R."/>
            <person name="Kale V."/>
            <person name="Holt S."/>
            <person name="Cochrane G."/>
            <person name="Meng A."/>
            <person name="Brown T."/>
            <person name="Cohen L."/>
        </authorList>
    </citation>
    <scope>NUCLEOTIDE SEQUENCE</scope>
    <source>
        <strain evidence="3">CCMP1756</strain>
    </source>
</reference>
<name>A0A7S3ZMT1_9STRA</name>
<dbReference type="AlphaFoldDB" id="A0A7S3ZMT1"/>
<organism evidence="3">
    <name type="scientific">Pelagomonas calceolata</name>
    <dbReference type="NCBI Taxonomy" id="35677"/>
    <lineage>
        <taxon>Eukaryota</taxon>
        <taxon>Sar</taxon>
        <taxon>Stramenopiles</taxon>
        <taxon>Ochrophyta</taxon>
        <taxon>Pelagophyceae</taxon>
        <taxon>Pelagomonadales</taxon>
        <taxon>Pelagomonadaceae</taxon>
        <taxon>Pelagomonas</taxon>
    </lineage>
</organism>
<feature type="signal peptide" evidence="2">
    <location>
        <begin position="1"/>
        <end position="17"/>
    </location>
</feature>
<evidence type="ECO:0000313" key="3">
    <source>
        <dbReference type="EMBL" id="CAE0688140.1"/>
    </source>
</evidence>
<keyword evidence="2" id="KW-0732">Signal</keyword>
<evidence type="ECO:0000256" key="1">
    <source>
        <dbReference type="SAM" id="MobiDB-lite"/>
    </source>
</evidence>
<proteinExistence type="predicted"/>
<gene>
    <name evidence="3" type="ORF">PCAL00307_LOCUS3574</name>
</gene>
<dbReference type="EMBL" id="HBIW01004386">
    <property type="protein sequence ID" value="CAE0688140.1"/>
    <property type="molecule type" value="Transcribed_RNA"/>
</dbReference>
<protein>
    <submittedName>
        <fullName evidence="3">Uncharacterized protein</fullName>
    </submittedName>
</protein>
<evidence type="ECO:0000256" key="2">
    <source>
        <dbReference type="SAM" id="SignalP"/>
    </source>
</evidence>